<keyword evidence="1" id="KW-0472">Membrane</keyword>
<protein>
    <recommendedName>
        <fullName evidence="4">DUF2062 domain-containing protein</fullName>
    </recommendedName>
</protein>
<sequence length="97" mass="11068">MYFNQATNPTKLKHAVYLLSSTILGLLLSFIAHAVIEIGYLSWAQSRGIIITFYNGCALLPIIQIGLLLFGVIGGFFLGRFWWRMIYIEKVWAKKNN</sequence>
<reference evidence="2 3" key="1">
    <citation type="journal article" date="2016" name="Nat. Commun.">
        <title>Thousands of microbial genomes shed light on interconnected biogeochemical processes in an aquifer system.</title>
        <authorList>
            <person name="Anantharaman K."/>
            <person name="Brown C.T."/>
            <person name="Hug L.A."/>
            <person name="Sharon I."/>
            <person name="Castelle C.J."/>
            <person name="Probst A.J."/>
            <person name="Thomas B.C."/>
            <person name="Singh A."/>
            <person name="Wilkins M.J."/>
            <person name="Karaoz U."/>
            <person name="Brodie E.L."/>
            <person name="Williams K.H."/>
            <person name="Hubbard S.S."/>
            <person name="Banfield J.F."/>
        </authorList>
    </citation>
    <scope>NUCLEOTIDE SEQUENCE [LARGE SCALE GENOMIC DNA]</scope>
</reference>
<evidence type="ECO:0000313" key="3">
    <source>
        <dbReference type="Proteomes" id="UP000177376"/>
    </source>
</evidence>
<evidence type="ECO:0008006" key="4">
    <source>
        <dbReference type="Google" id="ProtNLM"/>
    </source>
</evidence>
<keyword evidence="1" id="KW-0812">Transmembrane</keyword>
<organism evidence="2 3">
    <name type="scientific">Candidatus Buchananbacteria bacterium RIFCSPLOWO2_01_FULL_39_33</name>
    <dbReference type="NCBI Taxonomy" id="1797543"/>
    <lineage>
        <taxon>Bacteria</taxon>
        <taxon>Candidatus Buchananiibacteriota</taxon>
    </lineage>
</organism>
<evidence type="ECO:0000256" key="1">
    <source>
        <dbReference type="SAM" id="Phobius"/>
    </source>
</evidence>
<feature type="transmembrane region" description="Helical" evidence="1">
    <location>
        <begin position="48"/>
        <end position="78"/>
    </location>
</feature>
<dbReference type="AlphaFoldDB" id="A0A1G1YHG2"/>
<accession>A0A1G1YHG2</accession>
<proteinExistence type="predicted"/>
<name>A0A1G1YHG2_9BACT</name>
<keyword evidence="1" id="KW-1133">Transmembrane helix</keyword>
<evidence type="ECO:0000313" key="2">
    <source>
        <dbReference type="EMBL" id="OGY51772.1"/>
    </source>
</evidence>
<dbReference type="EMBL" id="MHIM01000031">
    <property type="protein sequence ID" value="OGY51772.1"/>
    <property type="molecule type" value="Genomic_DNA"/>
</dbReference>
<dbReference type="Proteomes" id="UP000177376">
    <property type="component" value="Unassembled WGS sequence"/>
</dbReference>
<comment type="caution">
    <text evidence="2">The sequence shown here is derived from an EMBL/GenBank/DDBJ whole genome shotgun (WGS) entry which is preliminary data.</text>
</comment>
<feature type="transmembrane region" description="Helical" evidence="1">
    <location>
        <begin position="15"/>
        <end position="36"/>
    </location>
</feature>
<gene>
    <name evidence="2" type="ORF">A3A02_04045</name>
</gene>